<keyword evidence="10" id="KW-0832">Ubl conjugation</keyword>
<dbReference type="GO" id="GO:0005524">
    <property type="term" value="F:ATP binding"/>
    <property type="evidence" value="ECO:0007669"/>
    <property type="project" value="UniProtKB-KW"/>
</dbReference>
<evidence type="ECO:0000256" key="19">
    <source>
        <dbReference type="ARBA" id="ARBA00076312"/>
    </source>
</evidence>
<evidence type="ECO:0000256" key="2">
    <source>
        <dbReference type="ARBA" id="ARBA00004123"/>
    </source>
</evidence>
<comment type="catalytic activity">
    <reaction evidence="1">
        <text>S-ubiquitinyl-[E1 ubiquitin-activating enzyme]-L-cysteine + [E2 ubiquitin-conjugating enzyme]-L-cysteine = [E1 ubiquitin-activating enzyme]-L-cysteine + S-ubiquitinyl-[E2 ubiquitin-conjugating enzyme]-L-cysteine.</text>
        <dbReference type="EC" id="2.3.2.23"/>
    </reaction>
</comment>
<evidence type="ECO:0000256" key="9">
    <source>
        <dbReference type="ARBA" id="ARBA00022840"/>
    </source>
</evidence>
<evidence type="ECO:0000256" key="1">
    <source>
        <dbReference type="ARBA" id="ARBA00000485"/>
    </source>
</evidence>
<dbReference type="GO" id="GO:0008270">
    <property type="term" value="F:zinc ion binding"/>
    <property type="evidence" value="ECO:0007669"/>
    <property type="project" value="UniProtKB-KW"/>
</dbReference>
<keyword evidence="9" id="KW-0067">ATP-binding</keyword>
<evidence type="ECO:0000313" key="26">
    <source>
        <dbReference type="EMBL" id="CAL1569021.1"/>
    </source>
</evidence>
<comment type="function">
    <text evidence="15">Required for proper positioning of a substantial amount of TPR at the nuclear basket (NB) through interaction with TPR.</text>
</comment>
<evidence type="ECO:0000259" key="25">
    <source>
        <dbReference type="PROSITE" id="PS50127"/>
    </source>
</evidence>
<keyword evidence="11" id="KW-0007">Acetylation</keyword>
<evidence type="ECO:0000256" key="21">
    <source>
        <dbReference type="ARBA" id="ARBA00078369"/>
    </source>
</evidence>
<dbReference type="FunFam" id="3.10.110.10:FF:000078">
    <property type="entry name" value="ubiquitin-conjugating enzyme E2 H isoform X2"/>
    <property type="match status" value="1"/>
</dbReference>
<feature type="compositionally biased region" description="Basic and acidic residues" evidence="24">
    <location>
        <begin position="321"/>
        <end position="340"/>
    </location>
</feature>
<evidence type="ECO:0000313" key="27">
    <source>
        <dbReference type="Proteomes" id="UP001497482"/>
    </source>
</evidence>
<keyword evidence="5" id="KW-0547">Nucleotide-binding</keyword>
<dbReference type="EC" id="2.3.2.24" evidence="14"/>
<keyword evidence="12" id="KW-0539">Nucleus</keyword>
<comment type="function">
    <text evidence="16">Accepts ubiquitin from the E1 complex and catalyzes its covalent attachment to other proteins. E2 ubiquitin conjugating enzyme that transfers ubiquitin to MAEA, a core component of the CTLH E3 ubiquitin-protein ligase complex. In vitro catalyzes 'Lys-11'- and 'Lys-48'-linked polyubiquitination. Capable, in vitro, to ubiquitinate histone H2A.</text>
</comment>
<evidence type="ECO:0000256" key="8">
    <source>
        <dbReference type="ARBA" id="ARBA00022833"/>
    </source>
</evidence>
<dbReference type="CDD" id="cd23797">
    <property type="entry name" value="UBCc_UBE2H"/>
    <property type="match status" value="1"/>
</dbReference>
<keyword evidence="7" id="KW-0833">Ubl conjugation pathway</keyword>
<dbReference type="InterPro" id="IPR000608">
    <property type="entry name" value="UBC"/>
</dbReference>
<dbReference type="GO" id="GO:0005634">
    <property type="term" value="C:nucleus"/>
    <property type="evidence" value="ECO:0007669"/>
    <property type="project" value="UniProtKB-SubCell"/>
</dbReference>
<dbReference type="Gene3D" id="3.10.110.10">
    <property type="entry name" value="Ubiquitin Conjugating Enzyme"/>
    <property type="match status" value="1"/>
</dbReference>
<reference evidence="26 27" key="1">
    <citation type="submission" date="2024-04" db="EMBL/GenBank/DDBJ databases">
        <authorList>
            <person name="Waldvogel A.-M."/>
            <person name="Schoenle A."/>
        </authorList>
    </citation>
    <scope>NUCLEOTIDE SEQUENCE [LARGE SCALE GENOMIC DNA]</scope>
</reference>
<evidence type="ECO:0000256" key="12">
    <source>
        <dbReference type="ARBA" id="ARBA00023242"/>
    </source>
</evidence>
<dbReference type="PANTHER" id="PTHR15835">
    <property type="entry name" value="NUCLEAR-INTERACTING PARTNER OF ALK"/>
    <property type="match status" value="1"/>
</dbReference>
<comment type="catalytic activity">
    <reaction evidence="13">
        <text>S-ubiquitinyl-[E1 ubiquitin-activating enzyme]-L-cysteine + [acceptor protein]-L-lysine = [E1 ubiquitin-activating enzyme]-L-cysteine + N(6)-monoubiquitinyl-[acceptor protein]-L-lysine.</text>
        <dbReference type="EC" id="2.3.2.24"/>
    </reaction>
</comment>
<keyword evidence="3" id="KW-0808">Transferase</keyword>
<protein>
    <recommendedName>
        <fullName evidence="18">Ubiquitin-conjugating enzyme E2 H</fullName>
        <ecNumber evidence="14">2.3.2.24</ecNumber>
    </recommendedName>
    <alternativeName>
        <fullName evidence="21">(E3-independent) E2 ubiquitin-conjugating enzyme H</fullName>
    </alternativeName>
    <alternativeName>
        <fullName evidence="19">E2 ubiquitin-conjugating enzyme H</fullName>
    </alternativeName>
    <alternativeName>
        <fullName evidence="22">Ubiquitin carrier protein H</fullName>
    </alternativeName>
    <alternativeName>
        <fullName evidence="20">Ubiquitin-protein ligase H</fullName>
    </alternativeName>
</protein>
<evidence type="ECO:0000256" key="3">
    <source>
        <dbReference type="ARBA" id="ARBA00022679"/>
    </source>
</evidence>
<evidence type="ECO:0000256" key="7">
    <source>
        <dbReference type="ARBA" id="ARBA00022786"/>
    </source>
</evidence>
<evidence type="ECO:0000256" key="15">
    <source>
        <dbReference type="ARBA" id="ARBA00044931"/>
    </source>
</evidence>
<evidence type="ECO:0000256" key="16">
    <source>
        <dbReference type="ARBA" id="ARBA00060202"/>
    </source>
</evidence>
<dbReference type="Pfam" id="PF00179">
    <property type="entry name" value="UQ_con"/>
    <property type="match status" value="1"/>
</dbReference>
<keyword evidence="27" id="KW-1185">Reference proteome</keyword>
<feature type="compositionally biased region" description="Low complexity" evidence="24">
    <location>
        <begin position="341"/>
        <end position="351"/>
    </location>
</feature>
<comment type="subunit">
    <text evidence="17">Interacts with MAEA and WDR26, components of the CTLH complex that contains GID4, RANBP9 and/or RANBP10, MKLN1, MAEA, RMND5A (or alternatively its paralog RMND5B), GID8, ARMC8, WDR26 and YPEL5.</text>
</comment>
<dbReference type="AlphaFoldDB" id="A0AAV2IXQ2"/>
<keyword evidence="6" id="KW-0863">Zinc-finger</keyword>
<evidence type="ECO:0000256" key="23">
    <source>
        <dbReference type="PROSITE-ProRule" id="PRU10133"/>
    </source>
</evidence>
<dbReference type="SUPFAM" id="SSF54495">
    <property type="entry name" value="UBC-like"/>
    <property type="match status" value="1"/>
</dbReference>
<feature type="compositionally biased region" description="Low complexity" evidence="24">
    <location>
        <begin position="660"/>
        <end position="669"/>
    </location>
</feature>
<evidence type="ECO:0000256" key="11">
    <source>
        <dbReference type="ARBA" id="ARBA00022990"/>
    </source>
</evidence>
<dbReference type="PROSITE" id="PS00183">
    <property type="entry name" value="UBC_1"/>
    <property type="match status" value="1"/>
</dbReference>
<dbReference type="EMBL" id="OZ035823">
    <property type="protein sequence ID" value="CAL1569021.1"/>
    <property type="molecule type" value="Genomic_DNA"/>
</dbReference>
<dbReference type="SMART" id="SM00212">
    <property type="entry name" value="UBCc"/>
    <property type="match status" value="1"/>
</dbReference>
<sequence>MATVGGNRAERFGHPSFSKSSLASPEKVRELLNEGVSSTDNAAKSEGDANVDVGSGQAPCEATNKEAFFSRVESYSCLKWAGKPRSLSPLICARYGWINVSCDMLKCSSCQAFLSATLQPTLDFEKYESRIADISRQLQTQHEKFCPWPDFPCPERIWLVPACEPPALLATFMERFHSTCLLAQQLPALKPEQLKSMSLTEDVVSVILQLIEEEQKRKGQSPCSEPLAVQVAACIVALCGWATSPVQRTTSLPILTCSYCKRKVGLWNFHQMGEVSGDVEPVPNPVGSSGATSPAPVTPEGQEDGAFPATTATTPCRMKLRSQDTGRTDMGDALRAKSRDSSSPTEDTPSPRGKRPASRSKAQGDAQPSTKRLCLSSAGPDELLHRSVFDPLAQHRDWCPWVAVGKENVEPGSIPLLDYSSHQQGWKAALDLLIPLKKNGNACGASPAQARDKSKRVFAIFRQWQEKNVKKDWCETPAQQGLAFSVLTGVLRKKQKNMSSPSPGKRRMDTDVVKLIESKHEVTILSGLNEFVVKFFGPQGTPYEGGVWKVRVDLPDKYPFKSPSIGFMNKIFHPNIDEASGTVCLDVINQTWTALYDLTNIFESFLPQLLAYPNPIDPLNGDAAAMYLHKPEEYKQKIKEYIQKYATEEALKEQEEGAGDSSSESSMSDFSEDEAQDMELCLAASRRADRVGAVAVLSPVFGPPPFVAGSVYTAQARTSAAALSQFSLH</sequence>
<feature type="active site" description="Glycyl thioester intermediate" evidence="23">
    <location>
        <position position="584"/>
    </location>
</feature>
<comment type="subcellular location">
    <subcellularLocation>
        <location evidence="2">Nucleus</location>
    </subcellularLocation>
</comment>
<evidence type="ECO:0000256" key="20">
    <source>
        <dbReference type="ARBA" id="ARBA00077502"/>
    </source>
</evidence>
<feature type="region of interest" description="Disordered" evidence="24">
    <location>
        <begin position="278"/>
        <end position="374"/>
    </location>
</feature>
<evidence type="ECO:0000256" key="5">
    <source>
        <dbReference type="ARBA" id="ARBA00022741"/>
    </source>
</evidence>
<keyword evidence="8" id="KW-0862">Zinc</keyword>
<dbReference type="PANTHER" id="PTHR15835:SF6">
    <property type="entry name" value="ZINC FINGER C3HC-TYPE PROTEIN 1"/>
    <property type="match status" value="1"/>
</dbReference>
<evidence type="ECO:0000256" key="4">
    <source>
        <dbReference type="ARBA" id="ARBA00022723"/>
    </source>
</evidence>
<dbReference type="PROSITE" id="PS50127">
    <property type="entry name" value="UBC_2"/>
    <property type="match status" value="1"/>
</dbReference>
<dbReference type="Proteomes" id="UP001497482">
    <property type="component" value="Chromosome 1"/>
</dbReference>
<name>A0AAV2IXQ2_KNICA</name>
<evidence type="ECO:0000256" key="10">
    <source>
        <dbReference type="ARBA" id="ARBA00022843"/>
    </source>
</evidence>
<dbReference type="InterPro" id="IPR023313">
    <property type="entry name" value="UBQ-conjugating_AS"/>
</dbReference>
<dbReference type="GO" id="GO:0061631">
    <property type="term" value="F:ubiquitin conjugating enzyme activity"/>
    <property type="evidence" value="ECO:0007669"/>
    <property type="project" value="UniProtKB-EC"/>
</dbReference>
<feature type="region of interest" description="Disordered" evidence="24">
    <location>
        <begin position="651"/>
        <end position="670"/>
    </location>
</feature>
<gene>
    <name evidence="26" type="ORF">KC01_LOCUS1531</name>
</gene>
<feature type="region of interest" description="Disordered" evidence="24">
    <location>
        <begin position="1"/>
        <end position="57"/>
    </location>
</feature>
<evidence type="ECO:0000256" key="18">
    <source>
        <dbReference type="ARBA" id="ARBA00072436"/>
    </source>
</evidence>
<dbReference type="InterPro" id="IPR016135">
    <property type="entry name" value="UBQ-conjugating_enzyme/RWD"/>
</dbReference>
<organism evidence="26 27">
    <name type="scientific">Knipowitschia caucasica</name>
    <name type="common">Caucasian dwarf goby</name>
    <name type="synonym">Pomatoschistus caucasicus</name>
    <dbReference type="NCBI Taxonomy" id="637954"/>
    <lineage>
        <taxon>Eukaryota</taxon>
        <taxon>Metazoa</taxon>
        <taxon>Chordata</taxon>
        <taxon>Craniata</taxon>
        <taxon>Vertebrata</taxon>
        <taxon>Euteleostomi</taxon>
        <taxon>Actinopterygii</taxon>
        <taxon>Neopterygii</taxon>
        <taxon>Teleostei</taxon>
        <taxon>Neoteleostei</taxon>
        <taxon>Acanthomorphata</taxon>
        <taxon>Gobiaria</taxon>
        <taxon>Gobiiformes</taxon>
        <taxon>Gobioidei</taxon>
        <taxon>Gobiidae</taxon>
        <taxon>Gobiinae</taxon>
        <taxon>Knipowitschia</taxon>
    </lineage>
</organism>
<feature type="domain" description="UBC core" evidence="25">
    <location>
        <begin position="482"/>
        <end position="647"/>
    </location>
</feature>
<dbReference type="InterPro" id="IPR012935">
    <property type="entry name" value="NuBaID_N"/>
</dbReference>
<dbReference type="Pfam" id="PF08600">
    <property type="entry name" value="NuBaID_C"/>
    <property type="match status" value="1"/>
</dbReference>
<evidence type="ECO:0000256" key="13">
    <source>
        <dbReference type="ARBA" id="ARBA00035845"/>
    </source>
</evidence>
<evidence type="ECO:0000256" key="22">
    <source>
        <dbReference type="ARBA" id="ARBA00082119"/>
    </source>
</evidence>
<dbReference type="Pfam" id="PF07967">
    <property type="entry name" value="zf-C3HC"/>
    <property type="match status" value="1"/>
</dbReference>
<proteinExistence type="predicted"/>
<keyword evidence="4" id="KW-0479">Metal-binding</keyword>
<evidence type="ECO:0000256" key="14">
    <source>
        <dbReference type="ARBA" id="ARBA00039076"/>
    </source>
</evidence>
<accession>A0AAV2IXQ2</accession>
<evidence type="ECO:0000256" key="17">
    <source>
        <dbReference type="ARBA" id="ARBA00063081"/>
    </source>
</evidence>
<dbReference type="InterPro" id="IPR013909">
    <property type="entry name" value="NuBaID_C"/>
</dbReference>
<evidence type="ECO:0000256" key="6">
    <source>
        <dbReference type="ARBA" id="ARBA00022771"/>
    </source>
</evidence>
<evidence type="ECO:0000256" key="24">
    <source>
        <dbReference type="SAM" id="MobiDB-lite"/>
    </source>
</evidence>